<dbReference type="InterPro" id="IPR037049">
    <property type="entry name" value="DUF1214_C_sf"/>
</dbReference>
<dbReference type="Pfam" id="PF06742">
    <property type="entry name" value="DUF1214"/>
    <property type="match status" value="1"/>
</dbReference>
<accession>A0ABP8PAM3</accession>
<dbReference type="SUPFAM" id="SSF160935">
    <property type="entry name" value="VPA0735-like"/>
    <property type="match status" value="1"/>
</dbReference>
<gene>
    <name evidence="3" type="ORF">GCM10023171_16560</name>
</gene>
<proteinExistence type="predicted"/>
<feature type="domain" description="DUF1214" evidence="2">
    <location>
        <begin position="77"/>
        <end position="184"/>
    </location>
</feature>
<reference evidence="4" key="1">
    <citation type="journal article" date="2019" name="Int. J. Syst. Evol. Microbiol.">
        <title>The Global Catalogue of Microorganisms (GCM) 10K type strain sequencing project: providing services to taxonomists for standard genome sequencing and annotation.</title>
        <authorList>
            <consortium name="The Broad Institute Genomics Platform"/>
            <consortium name="The Broad Institute Genome Sequencing Center for Infectious Disease"/>
            <person name="Wu L."/>
            <person name="Ma J."/>
        </authorList>
    </citation>
    <scope>NUCLEOTIDE SEQUENCE [LARGE SCALE GENOMIC DNA]</scope>
    <source>
        <strain evidence="4">JCM 17839</strain>
    </source>
</reference>
<organism evidence="3 4">
    <name type="scientific">Microbacterium panaciterrae</name>
    <dbReference type="NCBI Taxonomy" id="985759"/>
    <lineage>
        <taxon>Bacteria</taxon>
        <taxon>Bacillati</taxon>
        <taxon>Actinomycetota</taxon>
        <taxon>Actinomycetes</taxon>
        <taxon>Micrococcales</taxon>
        <taxon>Microbacteriaceae</taxon>
        <taxon>Microbacterium</taxon>
    </lineage>
</organism>
<sequence>MSGFLAWIAGSGVVQGLIIGLTFAYLTTVLVLNAVAKTETKTVNGWSAIRKAGQPGNGLLVRAALQKALPVVNVFEEAAYWTATRSDDSHQRLTGDHAYRLHFAAGQLPPTDAFWSLTATDTVGYKISTNGGRSSVDSHSGLATNADGSVDILLQPDQPSGASQNWIATPSGRFKLMLRAYLPGPAIVDGSYQIPPVLEVRP</sequence>
<dbReference type="InterPro" id="IPR010621">
    <property type="entry name" value="DUF1214"/>
</dbReference>
<evidence type="ECO:0000256" key="1">
    <source>
        <dbReference type="SAM" id="Phobius"/>
    </source>
</evidence>
<keyword evidence="1" id="KW-0472">Membrane</keyword>
<dbReference type="PANTHER" id="PTHR36509:SF2">
    <property type="entry name" value="BLL3101 PROTEIN"/>
    <property type="match status" value="1"/>
</dbReference>
<keyword evidence="1" id="KW-1133">Transmembrane helix</keyword>
<keyword evidence="4" id="KW-1185">Reference proteome</keyword>
<name>A0ABP8PAM3_9MICO</name>
<evidence type="ECO:0000313" key="4">
    <source>
        <dbReference type="Proteomes" id="UP001500731"/>
    </source>
</evidence>
<evidence type="ECO:0000313" key="3">
    <source>
        <dbReference type="EMBL" id="GAA4484091.1"/>
    </source>
</evidence>
<dbReference type="Proteomes" id="UP001500731">
    <property type="component" value="Unassembled WGS sequence"/>
</dbReference>
<keyword evidence="1" id="KW-0812">Transmembrane</keyword>
<protein>
    <recommendedName>
        <fullName evidence="2">DUF1214 domain-containing protein</fullName>
    </recommendedName>
</protein>
<evidence type="ECO:0000259" key="2">
    <source>
        <dbReference type="Pfam" id="PF06742"/>
    </source>
</evidence>
<feature type="transmembrane region" description="Helical" evidence="1">
    <location>
        <begin position="6"/>
        <end position="32"/>
    </location>
</feature>
<dbReference type="Gene3D" id="2.60.120.600">
    <property type="entry name" value="Domain of unknown function DUF1214, C-terminal domain"/>
    <property type="match status" value="1"/>
</dbReference>
<dbReference type="RefSeq" id="WP_345186012.1">
    <property type="nucleotide sequence ID" value="NZ_BAABGP010000010.1"/>
</dbReference>
<dbReference type="EMBL" id="BAABGP010000010">
    <property type="protein sequence ID" value="GAA4484091.1"/>
    <property type="molecule type" value="Genomic_DNA"/>
</dbReference>
<comment type="caution">
    <text evidence="3">The sequence shown here is derived from an EMBL/GenBank/DDBJ whole genome shotgun (WGS) entry which is preliminary data.</text>
</comment>
<dbReference type="PANTHER" id="PTHR36509">
    <property type="entry name" value="BLL3101 PROTEIN"/>
    <property type="match status" value="1"/>
</dbReference>